<evidence type="ECO:0000313" key="3">
    <source>
        <dbReference type="Proteomes" id="UP000799118"/>
    </source>
</evidence>
<organism evidence="2 3">
    <name type="scientific">Gymnopus androsaceus JB14</name>
    <dbReference type="NCBI Taxonomy" id="1447944"/>
    <lineage>
        <taxon>Eukaryota</taxon>
        <taxon>Fungi</taxon>
        <taxon>Dikarya</taxon>
        <taxon>Basidiomycota</taxon>
        <taxon>Agaricomycotina</taxon>
        <taxon>Agaricomycetes</taxon>
        <taxon>Agaricomycetidae</taxon>
        <taxon>Agaricales</taxon>
        <taxon>Marasmiineae</taxon>
        <taxon>Omphalotaceae</taxon>
        <taxon>Gymnopus</taxon>
    </lineage>
</organism>
<dbReference type="Proteomes" id="UP000799118">
    <property type="component" value="Unassembled WGS sequence"/>
</dbReference>
<dbReference type="OrthoDB" id="2890087at2759"/>
<name>A0A6A4HCG1_9AGAR</name>
<gene>
    <name evidence="2" type="ORF">BT96DRAFT_125731</name>
</gene>
<dbReference type="AlphaFoldDB" id="A0A6A4HCG1"/>
<feature type="region of interest" description="Disordered" evidence="1">
    <location>
        <begin position="1"/>
        <end position="55"/>
    </location>
</feature>
<keyword evidence="3" id="KW-1185">Reference proteome</keyword>
<feature type="region of interest" description="Disordered" evidence="1">
    <location>
        <begin position="177"/>
        <end position="220"/>
    </location>
</feature>
<accession>A0A6A4HCG1</accession>
<proteinExistence type="predicted"/>
<evidence type="ECO:0000256" key="1">
    <source>
        <dbReference type="SAM" id="MobiDB-lite"/>
    </source>
</evidence>
<feature type="region of interest" description="Disordered" evidence="1">
    <location>
        <begin position="234"/>
        <end position="261"/>
    </location>
</feature>
<reference evidence="2" key="1">
    <citation type="journal article" date="2019" name="Environ. Microbiol.">
        <title>Fungal ecological strategies reflected in gene transcription - a case study of two litter decomposers.</title>
        <authorList>
            <person name="Barbi F."/>
            <person name="Kohler A."/>
            <person name="Barry K."/>
            <person name="Baskaran P."/>
            <person name="Daum C."/>
            <person name="Fauchery L."/>
            <person name="Ihrmark K."/>
            <person name="Kuo A."/>
            <person name="LaButti K."/>
            <person name="Lipzen A."/>
            <person name="Morin E."/>
            <person name="Grigoriev I.V."/>
            <person name="Henrissat B."/>
            <person name="Lindahl B."/>
            <person name="Martin F."/>
        </authorList>
    </citation>
    <scope>NUCLEOTIDE SEQUENCE</scope>
    <source>
        <strain evidence="2">JB14</strain>
    </source>
</reference>
<feature type="compositionally biased region" description="Low complexity" evidence="1">
    <location>
        <begin position="237"/>
        <end position="247"/>
    </location>
</feature>
<feature type="compositionally biased region" description="Polar residues" evidence="1">
    <location>
        <begin position="38"/>
        <end position="55"/>
    </location>
</feature>
<dbReference type="EMBL" id="ML769521">
    <property type="protein sequence ID" value="KAE9395992.1"/>
    <property type="molecule type" value="Genomic_DNA"/>
</dbReference>
<protein>
    <submittedName>
        <fullName evidence="2">Uncharacterized protein</fullName>
    </submittedName>
</protein>
<evidence type="ECO:0000313" key="2">
    <source>
        <dbReference type="EMBL" id="KAE9395992.1"/>
    </source>
</evidence>
<sequence length="520" mass="58473">MEEDPYFQRPVSAHSVYRRNSPRSSRPVPYPKQGSRRAISSSSPHDRSTLSGSDDSLTWATEDLKKRFKDVYRKHGSLKERRDLNIKNKHIGCKQCADRGIQCTIRPTALRCGQCPAYVKCTRVNILKKLRVTKLIDISEEQYDYLLRWYKQHEEEELLKPLEETLLKASIGVSQNAETSVVHPNRAPCQYPPSTPPTESECDSQTSSQSSFEIRGNTRTVSPAANEHDFLNQQKHSSYSSSLISKHSPPEAYTEERPDHPRTMTARTDFQAANAALQNCVDTPSQYTSSSESACTSVPTPSMYNHRPPITPDYSPPPPYHSPPHLYAPVPLTSFPNNSVLKHEYRHNAAGSSGSNAASTTSSSMRFGTDNPYSLVAWNQDAILSTYGSGQTMVAGAEDLGDNRSRTDYHYSFEFGDPSEVRYSTYSEDPYARTNHRNIPPAPASSYDRSYGDTGPLPHPFQFRTSEETNMGPGPSVEEFESHHLHYGYYYYQNQGPRPNPQVRAIGGQSLPPSLRRVMY</sequence>